<dbReference type="SUPFAM" id="SSF50978">
    <property type="entry name" value="WD40 repeat-like"/>
    <property type="match status" value="1"/>
</dbReference>
<sequence length="645" mass="72711">MNTMIYDSSSQHSAMDTSTSLLDDESTKLYSTGLALTSAANNANNNNRRRKDNKGEYPSQRESCIKMFEHWSEQDQLEFMEHLLSRMCHYQHGHINAFLKPMLQRDFISLLPKKGLDHVAEKILSYLDGKSLRDAELVCKEWQRVIADGVLWKKLIERKVRTDPLWKGLSERRGWGQFLFKPRPGEQHPSHSYYRKMYPKIIQNIKTIEANWRMGRHNLQKINCRSETSKGVYCLQYDDSKIVSGLRDNTIKMWDRNTLQCYKANCSEKNLMYHSKKVEMYEVFNILEHIQPICNVSDKLVLPKQVLTGHTGSVLCLQYDERVIISGSSDSTVRVWDAHTGEMTNTLIHHCEAVLHLRFTNGLLVTCSKDRSIAVWDMVSASEINLRRVLVGHRAAVNVVDFDEKYIVSASGDRTIKVWGTSTCEFVRTLNGHKRGIACLQYRDRLVVSGSSDNTIRLWDIEYGACLRILDGHEELVRCIRFDNKRIVSGAYDGKIKVWDLHAALDPRSPAGTLCLRTLVEHSGRVFRLQFDEFQIVSSSHDDTILIWDFLNCSPPDSPIPPVQAGGSSSPTSDSGLVPQAAAAAAVAPSVPPAVSPSLPPALPPSAPFMFGEARGAERAVPMPSPPPPLPSNDSMDKSIDEGQD</sequence>
<reference evidence="7" key="1">
    <citation type="submission" date="2014-08" db="EMBL/GenBank/DDBJ databases">
        <authorList>
            <person name="Murali S."/>
            <person name="Richards S."/>
            <person name="Bandaranaike D."/>
            <person name="Bellair M."/>
            <person name="Blankenburg K."/>
            <person name="Chao H."/>
            <person name="Dinh H."/>
            <person name="Doddapaneni H."/>
            <person name="Dugan-Rocha S."/>
            <person name="Elkadiri S."/>
            <person name="Gnanaolivu R."/>
            <person name="Hughes D."/>
            <person name="Lee S."/>
            <person name="Li M."/>
            <person name="Ming W."/>
            <person name="Munidasa M."/>
            <person name="Muniz J."/>
            <person name="Nguyen L."/>
            <person name="Osuji N."/>
            <person name="Pu L.-L."/>
            <person name="Puazo M."/>
            <person name="Skinner E."/>
            <person name="Qu C."/>
            <person name="Quiroz J."/>
            <person name="Raj R."/>
            <person name="Weissenberger G."/>
            <person name="Xin Y."/>
            <person name="Zou X."/>
            <person name="Han Y."/>
            <person name="Worley K."/>
            <person name="Muzny D."/>
            <person name="Gibbs R."/>
        </authorList>
    </citation>
    <scope>NUCLEOTIDE SEQUENCE</scope>
    <source>
        <strain evidence="7">HAZT.00-mixed</strain>
        <tissue evidence="7">Whole organism</tissue>
    </source>
</reference>
<dbReference type="CDD" id="cd00200">
    <property type="entry name" value="WD40"/>
    <property type="match status" value="1"/>
</dbReference>
<dbReference type="Pfam" id="PF00400">
    <property type="entry name" value="WD40"/>
    <property type="match status" value="7"/>
</dbReference>
<name>A0A6A0H5Z4_HYAAZ</name>
<evidence type="ECO:0000256" key="2">
    <source>
        <dbReference type="ARBA" id="ARBA00022737"/>
    </source>
</evidence>
<dbReference type="Proteomes" id="UP000711488">
    <property type="component" value="Unassembled WGS sequence"/>
</dbReference>
<feature type="repeat" description="WD" evidence="4">
    <location>
        <begin position="519"/>
        <end position="549"/>
    </location>
</feature>
<reference evidence="7" key="2">
    <citation type="journal article" date="2018" name="Environ. Sci. Technol.">
        <title>The Toxicogenome of Hyalella azteca: A Model for Sediment Ecotoxicology and Evolutionary Toxicology.</title>
        <authorList>
            <person name="Poynton H.C."/>
            <person name="Hasenbein S."/>
            <person name="Benoit J.B."/>
            <person name="Sepulveda M.S."/>
            <person name="Poelchau M.F."/>
            <person name="Hughes D.S.T."/>
            <person name="Murali S.C."/>
            <person name="Chen S."/>
            <person name="Glastad K.M."/>
            <person name="Goodisman M.A.D."/>
            <person name="Werren J.H."/>
            <person name="Vineis J.H."/>
            <person name="Bowen J.L."/>
            <person name="Friedrich M."/>
            <person name="Jones J."/>
            <person name="Robertson H.M."/>
            <person name="Feyereisen R."/>
            <person name="Mechler-Hickson A."/>
            <person name="Mathers N."/>
            <person name="Lee C.E."/>
            <person name="Colbourne J.K."/>
            <person name="Biales A."/>
            <person name="Johnston J.S."/>
            <person name="Wellborn G.A."/>
            <person name="Rosendale A.J."/>
            <person name="Cridge A.G."/>
            <person name="Munoz-Torres M.C."/>
            <person name="Bain P.A."/>
            <person name="Manny A.R."/>
            <person name="Major K.M."/>
            <person name="Lambert F.N."/>
            <person name="Vulpe C.D."/>
            <person name="Tuck P."/>
            <person name="Blalock B.J."/>
            <person name="Lin Y.Y."/>
            <person name="Smith M.E."/>
            <person name="Ochoa-Acuna H."/>
            <person name="Chen M.M."/>
            <person name="Childers C.P."/>
            <person name="Qu J."/>
            <person name="Dugan S."/>
            <person name="Lee S.L."/>
            <person name="Chao H."/>
            <person name="Dinh H."/>
            <person name="Han Y."/>
            <person name="Doddapaneni H."/>
            <person name="Worley K.C."/>
            <person name="Muzny D.M."/>
            <person name="Gibbs R.A."/>
            <person name="Richards S."/>
        </authorList>
    </citation>
    <scope>NUCLEOTIDE SEQUENCE</scope>
    <source>
        <strain evidence="7">HAZT.00-mixed</strain>
        <tissue evidence="7">Whole organism</tissue>
    </source>
</reference>
<protein>
    <recommendedName>
        <fullName evidence="6">F-box domain-containing protein</fullName>
    </recommendedName>
</protein>
<dbReference type="SMART" id="SM00256">
    <property type="entry name" value="FBOX"/>
    <property type="match status" value="1"/>
</dbReference>
<dbReference type="AlphaFoldDB" id="A0A6A0H5Z4"/>
<dbReference type="PRINTS" id="PR00320">
    <property type="entry name" value="GPROTEINBRPT"/>
</dbReference>
<feature type="domain" description="F-box" evidence="6">
    <location>
        <begin position="117"/>
        <end position="155"/>
    </location>
</feature>
<organism evidence="7">
    <name type="scientific">Hyalella azteca</name>
    <name type="common">Amphipod</name>
    <dbReference type="NCBI Taxonomy" id="294128"/>
    <lineage>
        <taxon>Eukaryota</taxon>
        <taxon>Metazoa</taxon>
        <taxon>Ecdysozoa</taxon>
        <taxon>Arthropoda</taxon>
        <taxon>Crustacea</taxon>
        <taxon>Multicrustacea</taxon>
        <taxon>Malacostraca</taxon>
        <taxon>Eumalacostraca</taxon>
        <taxon>Peracarida</taxon>
        <taxon>Amphipoda</taxon>
        <taxon>Senticaudata</taxon>
        <taxon>Talitrida</taxon>
        <taxon>Talitroidea</taxon>
        <taxon>Hyalellidae</taxon>
        <taxon>Hyalella</taxon>
    </lineage>
</organism>
<dbReference type="InterPro" id="IPR036322">
    <property type="entry name" value="WD40_repeat_dom_sf"/>
</dbReference>
<dbReference type="OrthoDB" id="19711at2759"/>
<dbReference type="Gene3D" id="2.130.10.10">
    <property type="entry name" value="YVTN repeat-like/Quinoprotein amine dehydrogenase"/>
    <property type="match status" value="1"/>
</dbReference>
<evidence type="ECO:0000256" key="5">
    <source>
        <dbReference type="SAM" id="MobiDB-lite"/>
    </source>
</evidence>
<dbReference type="PANTHER" id="PTHR14604:SF4">
    <property type="entry name" value="F-BOX DOMAIN-CONTAINING PROTEIN"/>
    <property type="match status" value="1"/>
</dbReference>
<evidence type="ECO:0000256" key="4">
    <source>
        <dbReference type="PROSITE-ProRule" id="PRU00221"/>
    </source>
</evidence>
<reference evidence="7" key="3">
    <citation type="submission" date="2019-06" db="EMBL/GenBank/DDBJ databases">
        <authorList>
            <person name="Poynton C."/>
            <person name="Hasenbein S."/>
            <person name="Benoit J.B."/>
            <person name="Sepulveda M.S."/>
            <person name="Poelchau M.F."/>
            <person name="Murali S.C."/>
            <person name="Chen S."/>
            <person name="Glastad K.M."/>
            <person name="Werren J.H."/>
            <person name="Vineis J.H."/>
            <person name="Bowen J.L."/>
            <person name="Friedrich M."/>
            <person name="Jones J."/>
            <person name="Robertson H.M."/>
            <person name="Feyereisen R."/>
            <person name="Mechler-Hickson A."/>
            <person name="Mathers N."/>
            <person name="Lee C.E."/>
            <person name="Colbourne J.K."/>
            <person name="Biales A."/>
            <person name="Johnston J.S."/>
            <person name="Wellborn G.A."/>
            <person name="Rosendale A.J."/>
            <person name="Cridge A.G."/>
            <person name="Munoz-Torres M.C."/>
            <person name="Bain P.A."/>
            <person name="Manny A.R."/>
            <person name="Major K.M."/>
            <person name="Lambert F.N."/>
            <person name="Vulpe C.D."/>
            <person name="Tuck P."/>
            <person name="Blalock B.J."/>
            <person name="Lin Y.-Y."/>
            <person name="Smith M.E."/>
            <person name="Ochoa-Acuna H."/>
            <person name="Chen M.-J.M."/>
            <person name="Childers C.P."/>
            <person name="Qu J."/>
            <person name="Dugan S."/>
            <person name="Lee S.L."/>
            <person name="Chao H."/>
            <person name="Dinh H."/>
            <person name="Han Y."/>
            <person name="Doddapaneni H."/>
            <person name="Worley K.C."/>
            <person name="Muzny D.M."/>
            <person name="Gibbs R.A."/>
            <person name="Richards S."/>
        </authorList>
    </citation>
    <scope>NUCLEOTIDE SEQUENCE</scope>
    <source>
        <strain evidence="7">HAZT.00-mixed</strain>
        <tissue evidence="7">Whole organism</tissue>
    </source>
</reference>
<dbReference type="SMART" id="SM01028">
    <property type="entry name" value="Beta-TrCP_D"/>
    <property type="match status" value="1"/>
</dbReference>
<feature type="repeat" description="WD" evidence="4">
    <location>
        <begin position="390"/>
        <end position="429"/>
    </location>
</feature>
<keyword evidence="3" id="KW-0833">Ubl conjugation pathway</keyword>
<evidence type="ECO:0000259" key="6">
    <source>
        <dbReference type="PROSITE" id="PS50181"/>
    </source>
</evidence>
<feature type="region of interest" description="Disordered" evidence="5">
    <location>
        <begin position="558"/>
        <end position="645"/>
    </location>
</feature>
<dbReference type="InterPro" id="IPR036047">
    <property type="entry name" value="F-box-like_dom_sf"/>
</dbReference>
<feature type="compositionally biased region" description="Pro residues" evidence="5">
    <location>
        <begin position="590"/>
        <end position="607"/>
    </location>
</feature>
<dbReference type="InterPro" id="IPR015943">
    <property type="entry name" value="WD40/YVTN_repeat-like_dom_sf"/>
</dbReference>
<dbReference type="SMART" id="SM00320">
    <property type="entry name" value="WD40"/>
    <property type="match status" value="7"/>
</dbReference>
<feature type="repeat" description="WD" evidence="4">
    <location>
        <begin position="470"/>
        <end position="501"/>
    </location>
</feature>
<dbReference type="PROSITE" id="PS00678">
    <property type="entry name" value="WD_REPEATS_1"/>
    <property type="match status" value="4"/>
</dbReference>
<dbReference type="InterPro" id="IPR001810">
    <property type="entry name" value="F-box_dom"/>
</dbReference>
<feature type="compositionally biased region" description="Basic and acidic residues" evidence="5">
    <location>
        <begin position="635"/>
        <end position="645"/>
    </location>
</feature>
<proteinExistence type="predicted"/>
<dbReference type="PROSITE" id="PS50181">
    <property type="entry name" value="FBOX"/>
    <property type="match status" value="1"/>
</dbReference>
<dbReference type="PROSITE" id="PS50294">
    <property type="entry name" value="WD_REPEATS_REGION"/>
    <property type="match status" value="4"/>
</dbReference>
<feature type="compositionally biased region" description="Polar residues" evidence="5">
    <location>
        <begin position="566"/>
        <end position="575"/>
    </location>
</feature>
<dbReference type="InterPro" id="IPR021977">
    <property type="entry name" value="Beta-TrCP_D"/>
</dbReference>
<dbReference type="SUPFAM" id="SSF81383">
    <property type="entry name" value="F-box domain"/>
    <property type="match status" value="1"/>
</dbReference>
<dbReference type="Pfam" id="PF12937">
    <property type="entry name" value="F-box-like"/>
    <property type="match status" value="1"/>
</dbReference>
<feature type="repeat" description="WD" evidence="4">
    <location>
        <begin position="307"/>
        <end position="346"/>
    </location>
</feature>
<feature type="repeat" description="WD" evidence="4">
    <location>
        <begin position="347"/>
        <end position="386"/>
    </location>
</feature>
<keyword evidence="2" id="KW-0677">Repeat</keyword>
<gene>
    <name evidence="7" type="ORF">HAZT_HAZT001584</name>
</gene>
<dbReference type="GO" id="GO:0046983">
    <property type="term" value="F:protein dimerization activity"/>
    <property type="evidence" value="ECO:0007669"/>
    <property type="project" value="InterPro"/>
</dbReference>
<feature type="compositionally biased region" description="Low complexity" evidence="5">
    <location>
        <begin position="577"/>
        <end position="589"/>
    </location>
</feature>
<dbReference type="EMBL" id="JQDR03005927">
    <property type="protein sequence ID" value="KAA0200980.1"/>
    <property type="molecule type" value="Genomic_DNA"/>
</dbReference>
<dbReference type="Gene3D" id="1.20.1280.50">
    <property type="match status" value="1"/>
</dbReference>
<dbReference type="InterPro" id="IPR019775">
    <property type="entry name" value="WD40_repeat_CS"/>
</dbReference>
<dbReference type="InterPro" id="IPR050995">
    <property type="entry name" value="WD-F-box_domain-protein"/>
</dbReference>
<dbReference type="InterPro" id="IPR001680">
    <property type="entry name" value="WD40_rpt"/>
</dbReference>
<dbReference type="Gene3D" id="6.10.250.1840">
    <property type="match status" value="1"/>
</dbReference>
<accession>A0A6A0H5Z4</accession>
<dbReference type="PANTHER" id="PTHR14604">
    <property type="entry name" value="WD40 REPEAT PF20"/>
    <property type="match status" value="1"/>
</dbReference>
<comment type="caution">
    <text evidence="7">The sequence shown here is derived from an EMBL/GenBank/DDBJ whole genome shotgun (WGS) entry which is preliminary data.</text>
</comment>
<dbReference type="PROSITE" id="PS50082">
    <property type="entry name" value="WD_REPEATS_2"/>
    <property type="match status" value="6"/>
</dbReference>
<evidence type="ECO:0000313" key="7">
    <source>
        <dbReference type="EMBL" id="KAA0200980.1"/>
    </source>
</evidence>
<dbReference type="InterPro" id="IPR020472">
    <property type="entry name" value="WD40_PAC1"/>
</dbReference>
<feature type="repeat" description="WD" evidence="4">
    <location>
        <begin position="430"/>
        <end position="469"/>
    </location>
</feature>
<dbReference type="Pfam" id="PF12125">
    <property type="entry name" value="Beta-TrCP_D"/>
    <property type="match status" value="1"/>
</dbReference>
<evidence type="ECO:0000256" key="1">
    <source>
        <dbReference type="ARBA" id="ARBA00022574"/>
    </source>
</evidence>
<keyword evidence="1 4" id="KW-0853">WD repeat</keyword>
<evidence type="ECO:0000256" key="3">
    <source>
        <dbReference type="ARBA" id="ARBA00022786"/>
    </source>
</evidence>